<accession>A0ABP8HSB9</accession>
<keyword evidence="2" id="KW-0732">Signal</keyword>
<dbReference type="Gene3D" id="3.40.190.10">
    <property type="entry name" value="Periplasmic binding protein-like II"/>
    <property type="match status" value="1"/>
</dbReference>
<reference evidence="4" key="1">
    <citation type="journal article" date="2019" name="Int. J. Syst. Evol. Microbiol.">
        <title>The Global Catalogue of Microorganisms (GCM) 10K type strain sequencing project: providing services to taxonomists for standard genome sequencing and annotation.</title>
        <authorList>
            <consortium name="The Broad Institute Genomics Platform"/>
            <consortium name="The Broad Institute Genome Sequencing Center for Infectious Disease"/>
            <person name="Wu L."/>
            <person name="Ma J."/>
        </authorList>
    </citation>
    <scope>NUCLEOTIDE SEQUENCE [LARGE SCALE GENOMIC DNA]</scope>
    <source>
        <strain evidence="4">JCM 17666</strain>
    </source>
</reference>
<dbReference type="Proteomes" id="UP001501671">
    <property type="component" value="Unassembled WGS sequence"/>
</dbReference>
<gene>
    <name evidence="3" type="ORF">GCM10023144_46750</name>
</gene>
<dbReference type="InterPro" id="IPR042100">
    <property type="entry name" value="Bug_dom1"/>
</dbReference>
<evidence type="ECO:0000256" key="1">
    <source>
        <dbReference type="ARBA" id="ARBA00006987"/>
    </source>
</evidence>
<comment type="caution">
    <text evidence="3">The sequence shown here is derived from an EMBL/GenBank/DDBJ whole genome shotgun (WGS) entry which is preliminary data.</text>
</comment>
<dbReference type="SUPFAM" id="SSF53850">
    <property type="entry name" value="Periplasmic binding protein-like II"/>
    <property type="match status" value="1"/>
</dbReference>
<evidence type="ECO:0000313" key="3">
    <source>
        <dbReference type="EMBL" id="GAA4343593.1"/>
    </source>
</evidence>
<dbReference type="InterPro" id="IPR006311">
    <property type="entry name" value="TAT_signal"/>
</dbReference>
<sequence length="338" mass="35395">MFKPDLSKRRTLRFCSAGAAAALSPFAPTMAPRAAGGSADYPSQAIQMLVGFAPGGGTDVIARLLAKKFSDDWKQSAVVVNRPGASGNIANNLVAKAEPDGYTLLIAVSSLVINPSLYKNMPYDTVKDLEPISLLSVAPNILAANPSTPVRSAHELIELARSRPGEISYASPGNGQASHLAMELLGTMAGVKFLHIPYNGGGPSVSAALGGQTQLVVGSLPTILPAIRNGSLRVIGVTTARRTSLAPDIPTIAEQANLPDYDANVWYGALAPAHTPRPIVDKVNAEIGKVLSEDDVRAQFANLGFEAAHTSPEEFAALIKSDLAKWGKVVRDSGARID</sequence>
<evidence type="ECO:0000256" key="2">
    <source>
        <dbReference type="SAM" id="SignalP"/>
    </source>
</evidence>
<feature type="signal peptide" evidence="2">
    <location>
        <begin position="1"/>
        <end position="21"/>
    </location>
</feature>
<dbReference type="InterPro" id="IPR005064">
    <property type="entry name" value="BUG"/>
</dbReference>
<organism evidence="3 4">
    <name type="scientific">Pigmentiphaga soli</name>
    <dbReference type="NCBI Taxonomy" id="1007095"/>
    <lineage>
        <taxon>Bacteria</taxon>
        <taxon>Pseudomonadati</taxon>
        <taxon>Pseudomonadota</taxon>
        <taxon>Betaproteobacteria</taxon>
        <taxon>Burkholderiales</taxon>
        <taxon>Alcaligenaceae</taxon>
        <taxon>Pigmentiphaga</taxon>
    </lineage>
</organism>
<dbReference type="Pfam" id="PF03401">
    <property type="entry name" value="TctC"/>
    <property type="match status" value="1"/>
</dbReference>
<dbReference type="Gene3D" id="3.40.190.150">
    <property type="entry name" value="Bordetella uptake gene, domain 1"/>
    <property type="match status" value="1"/>
</dbReference>
<proteinExistence type="inferred from homology"/>
<dbReference type="PROSITE" id="PS51318">
    <property type="entry name" value="TAT"/>
    <property type="match status" value="1"/>
</dbReference>
<comment type="similarity">
    <text evidence="1">Belongs to the UPF0065 (bug) family.</text>
</comment>
<dbReference type="PIRSF" id="PIRSF017082">
    <property type="entry name" value="YflP"/>
    <property type="match status" value="1"/>
</dbReference>
<name>A0ABP8HSB9_9BURK</name>
<protein>
    <submittedName>
        <fullName evidence="3">Tripartite tricarboxylate transporter substrate binding protein</fullName>
    </submittedName>
</protein>
<dbReference type="EMBL" id="BAABFO010000039">
    <property type="protein sequence ID" value="GAA4343593.1"/>
    <property type="molecule type" value="Genomic_DNA"/>
</dbReference>
<evidence type="ECO:0000313" key="4">
    <source>
        <dbReference type="Proteomes" id="UP001501671"/>
    </source>
</evidence>
<dbReference type="CDD" id="cd13578">
    <property type="entry name" value="PBP2_Bug27"/>
    <property type="match status" value="1"/>
</dbReference>
<dbReference type="PANTHER" id="PTHR42928">
    <property type="entry name" value="TRICARBOXYLATE-BINDING PROTEIN"/>
    <property type="match status" value="1"/>
</dbReference>
<feature type="chain" id="PRO_5046378915" evidence="2">
    <location>
        <begin position="22"/>
        <end position="338"/>
    </location>
</feature>
<dbReference type="PANTHER" id="PTHR42928:SF5">
    <property type="entry name" value="BLR1237 PROTEIN"/>
    <property type="match status" value="1"/>
</dbReference>
<keyword evidence="4" id="KW-1185">Reference proteome</keyword>